<dbReference type="GO" id="GO:0080019">
    <property type="term" value="F:alcohol-forming very long-chain fatty acyl-CoA reductase activity"/>
    <property type="evidence" value="ECO:0007669"/>
    <property type="project" value="InterPro"/>
</dbReference>
<dbReference type="STRING" id="35570.A0A1I8PFK4"/>
<sequence>MIPEFFKDREIFLTGGSGVVGKAVIEKLLRSCNVHKIYILLRSKPKVSIEKRLEDIKKEKIFRRLHAEKPQEFDEKVVAIPGDVELPMLGITDEYLKLMENVSIVYHSAATIRFNEPIKKAIRINVGGTLEALKFAEKLEHLVTFIYISTFFSNPYLEFVDTKIYESPLNWKLCLDLSRREDIDEETINIITSKLIVGFPNTYCFTKNLTESMVNDHRHKLPIAVYRPSIVIQSMEDPEYGFPTTLVGAMALFALPGAGIFKVIHCSKDICLDMAPLDFTTKSLLYYTMKTFAFYSTPAEGRPKEMPVFIVSSYKHFNVTLRQYCDMIEKFNIWHQKPLEKSLLLPGVNYTDNVVWYHILFYIQHLIPSLLVDFLFKVSGNQPVFMKIQRKLYLTMEVVKPFMFNNYRSNGITYAKEMLDQLHGTDFNMDALKWTPKYTRNVAVVLELAANCRDVLFNEDPSTIPRAKIVLKITEHKAVKNDFRILQRPRNFYNRRIRFFVVLILKNPTNSMIRFVPFPAMWNFPCWALLRSI</sequence>
<keyword evidence="1" id="KW-0444">Lipid biosynthesis</keyword>
<comment type="function">
    <text evidence="1">Catalyzes the reduction of fatty acyl-CoA to fatty alcohols.</text>
</comment>
<dbReference type="InterPro" id="IPR036291">
    <property type="entry name" value="NAD(P)-bd_dom_sf"/>
</dbReference>
<evidence type="ECO:0000313" key="4">
    <source>
        <dbReference type="Proteomes" id="UP000095300"/>
    </source>
</evidence>
<comment type="similarity">
    <text evidence="1">Belongs to the fatty acyl-CoA reductase family.</text>
</comment>
<dbReference type="VEuPathDB" id="VectorBase:SCAU007670"/>
<protein>
    <recommendedName>
        <fullName evidence="1">Fatty acyl-CoA reductase</fullName>
        <ecNumber evidence="1">1.2.1.84</ecNumber>
    </recommendedName>
</protein>
<dbReference type="GO" id="GO:0102965">
    <property type="term" value="F:alcohol-forming long-chain fatty acyl-CoA reductase activity"/>
    <property type="evidence" value="ECO:0007669"/>
    <property type="project" value="UniProtKB-EC"/>
</dbReference>
<dbReference type="Pfam" id="PF07993">
    <property type="entry name" value="NAD_binding_4"/>
    <property type="match status" value="1"/>
</dbReference>
<accession>A0A1I8PFK4</accession>
<dbReference type="PANTHER" id="PTHR11011:SF24">
    <property type="entry name" value="FATTY ACYL-COA REDUCTASE"/>
    <property type="match status" value="1"/>
</dbReference>
<dbReference type="OrthoDB" id="429813at2759"/>
<keyword evidence="4" id="KW-1185">Reference proteome</keyword>
<name>A0A1I8PFK4_STOCA</name>
<dbReference type="EnsemblMetazoa" id="SCAU007670-RB">
    <property type="protein sequence ID" value="SCAU007670-PB"/>
    <property type="gene ID" value="SCAU007670"/>
</dbReference>
<dbReference type="AlphaFoldDB" id="A0A1I8PFK4"/>
<reference evidence="3" key="1">
    <citation type="submission" date="2020-05" db="UniProtKB">
        <authorList>
            <consortium name="EnsemblMetazoa"/>
        </authorList>
    </citation>
    <scope>IDENTIFICATION</scope>
    <source>
        <strain evidence="3">USDA</strain>
    </source>
</reference>
<proteinExistence type="inferred from homology"/>
<evidence type="ECO:0000259" key="2">
    <source>
        <dbReference type="Pfam" id="PF07993"/>
    </source>
</evidence>
<keyword evidence="1" id="KW-0521">NADP</keyword>
<evidence type="ECO:0000313" key="3">
    <source>
        <dbReference type="EnsemblMetazoa" id="SCAU007670-PB"/>
    </source>
</evidence>
<dbReference type="InterPro" id="IPR013120">
    <property type="entry name" value="FAR_NAD-bd"/>
</dbReference>
<dbReference type="EC" id="1.2.1.84" evidence="1"/>
<feature type="domain" description="Thioester reductase (TE)" evidence="2">
    <location>
        <begin position="13"/>
        <end position="282"/>
    </location>
</feature>
<comment type="catalytic activity">
    <reaction evidence="1">
        <text>a long-chain fatty acyl-CoA + 2 NADPH + 2 H(+) = a long-chain primary fatty alcohol + 2 NADP(+) + CoA</text>
        <dbReference type="Rhea" id="RHEA:52716"/>
        <dbReference type="ChEBI" id="CHEBI:15378"/>
        <dbReference type="ChEBI" id="CHEBI:57287"/>
        <dbReference type="ChEBI" id="CHEBI:57783"/>
        <dbReference type="ChEBI" id="CHEBI:58349"/>
        <dbReference type="ChEBI" id="CHEBI:77396"/>
        <dbReference type="ChEBI" id="CHEBI:83139"/>
        <dbReference type="EC" id="1.2.1.84"/>
    </reaction>
</comment>
<dbReference type="Gene3D" id="3.40.50.720">
    <property type="entry name" value="NAD(P)-binding Rossmann-like Domain"/>
    <property type="match status" value="1"/>
</dbReference>
<organism evidence="3 4">
    <name type="scientific">Stomoxys calcitrans</name>
    <name type="common">Stable fly</name>
    <name type="synonym">Conops calcitrans</name>
    <dbReference type="NCBI Taxonomy" id="35570"/>
    <lineage>
        <taxon>Eukaryota</taxon>
        <taxon>Metazoa</taxon>
        <taxon>Ecdysozoa</taxon>
        <taxon>Arthropoda</taxon>
        <taxon>Hexapoda</taxon>
        <taxon>Insecta</taxon>
        <taxon>Pterygota</taxon>
        <taxon>Neoptera</taxon>
        <taxon>Endopterygota</taxon>
        <taxon>Diptera</taxon>
        <taxon>Brachycera</taxon>
        <taxon>Muscomorpha</taxon>
        <taxon>Muscoidea</taxon>
        <taxon>Muscidae</taxon>
        <taxon>Stomoxys</taxon>
    </lineage>
</organism>
<dbReference type="SUPFAM" id="SSF51735">
    <property type="entry name" value="NAD(P)-binding Rossmann-fold domains"/>
    <property type="match status" value="1"/>
</dbReference>
<dbReference type="PANTHER" id="PTHR11011">
    <property type="entry name" value="MALE STERILITY PROTEIN 2-RELATED"/>
    <property type="match status" value="1"/>
</dbReference>
<dbReference type="InterPro" id="IPR026055">
    <property type="entry name" value="FAR"/>
</dbReference>
<keyword evidence="1" id="KW-0443">Lipid metabolism</keyword>
<dbReference type="CDD" id="cd05236">
    <property type="entry name" value="FAR-N_SDR_e"/>
    <property type="match status" value="1"/>
</dbReference>
<dbReference type="Proteomes" id="UP000095300">
    <property type="component" value="Unassembled WGS sequence"/>
</dbReference>
<dbReference type="GO" id="GO:0035336">
    <property type="term" value="P:long-chain fatty-acyl-CoA metabolic process"/>
    <property type="evidence" value="ECO:0007669"/>
    <property type="project" value="TreeGrafter"/>
</dbReference>
<gene>
    <name evidence="3" type="primary">106091135</name>
</gene>
<keyword evidence="1" id="KW-0560">Oxidoreductase</keyword>
<evidence type="ECO:0000256" key="1">
    <source>
        <dbReference type="RuleBase" id="RU363097"/>
    </source>
</evidence>
<dbReference type="GO" id="GO:0005777">
    <property type="term" value="C:peroxisome"/>
    <property type="evidence" value="ECO:0007669"/>
    <property type="project" value="TreeGrafter"/>
</dbReference>